<dbReference type="GO" id="GO:0008236">
    <property type="term" value="F:serine-type peptidase activity"/>
    <property type="evidence" value="ECO:0007669"/>
    <property type="project" value="UniProtKB-KW"/>
</dbReference>
<reference evidence="6" key="1">
    <citation type="submission" date="2016-10" db="EMBL/GenBank/DDBJ databases">
        <authorList>
            <person name="Varghese N."/>
            <person name="Submissions S."/>
        </authorList>
    </citation>
    <scope>NUCLEOTIDE SEQUENCE [LARGE SCALE GENOMIC DNA]</scope>
    <source>
        <strain evidence="6">CGMCC 1.6199</strain>
    </source>
</reference>
<evidence type="ECO:0000256" key="3">
    <source>
        <dbReference type="ARBA" id="ARBA00022801"/>
    </source>
</evidence>
<dbReference type="PANTHER" id="PTHR36175:SF1">
    <property type="entry name" value="CYANOPHYCINASE"/>
    <property type="match status" value="1"/>
</dbReference>
<evidence type="ECO:0000256" key="2">
    <source>
        <dbReference type="ARBA" id="ARBA00022670"/>
    </source>
</evidence>
<evidence type="ECO:0000256" key="4">
    <source>
        <dbReference type="ARBA" id="ARBA00022825"/>
    </source>
</evidence>
<keyword evidence="4" id="KW-0720">Serine protease</keyword>
<organism evidence="5 6">
    <name type="scientific">Sediminibacillus halophilus</name>
    <dbReference type="NCBI Taxonomy" id="482461"/>
    <lineage>
        <taxon>Bacteria</taxon>
        <taxon>Bacillati</taxon>
        <taxon>Bacillota</taxon>
        <taxon>Bacilli</taxon>
        <taxon>Bacillales</taxon>
        <taxon>Bacillaceae</taxon>
        <taxon>Sediminibacillus</taxon>
    </lineage>
</organism>
<dbReference type="STRING" id="482461.SAMN05216244_1148"/>
<protein>
    <submittedName>
        <fullName evidence="5">Cyanophycinase</fullName>
    </submittedName>
</protein>
<dbReference type="GO" id="GO:0006508">
    <property type="term" value="P:proteolysis"/>
    <property type="evidence" value="ECO:0007669"/>
    <property type="project" value="UniProtKB-KW"/>
</dbReference>
<keyword evidence="6" id="KW-1185">Reference proteome</keyword>
<keyword evidence="3" id="KW-0378">Hydrolase</keyword>
<proteinExistence type="inferred from homology"/>
<dbReference type="InterPro" id="IPR029062">
    <property type="entry name" value="Class_I_gatase-like"/>
</dbReference>
<dbReference type="InterPro" id="IPR005320">
    <property type="entry name" value="Peptidase_S51"/>
</dbReference>
<dbReference type="EMBL" id="FNHF01000001">
    <property type="protein sequence ID" value="SDL89735.1"/>
    <property type="molecule type" value="Genomic_DNA"/>
</dbReference>
<comment type="similarity">
    <text evidence="1">Belongs to the peptidase S51 family.</text>
</comment>
<keyword evidence="2" id="KW-0645">Protease</keyword>
<dbReference type="PANTHER" id="PTHR36175">
    <property type="entry name" value="CYANOPHYCINASE"/>
    <property type="match status" value="1"/>
</dbReference>
<dbReference type="RefSeq" id="WP_245693643.1">
    <property type="nucleotide sequence ID" value="NZ_FNHF01000001.1"/>
</dbReference>
<sequence>MINIQHLFLFGGSPPFTPELGKVFAETASQGSEKVAILFLEREGWQEYMSKYTSVLMQHGLKDFYYIPLRAESSAQALEKLAACSGIIIGGGDTVRYHDYIVDTPIGERIRERYRSGVPVAGFSAGALISPEHCVIPPVDNQEGKHLFLPGLKLIEDIVISAHFTKWQEEANLQKALRKTAVPTGYGIDDAAGCYFKNQSLVLTEGNIRVMKG</sequence>
<dbReference type="AlphaFoldDB" id="A0A1G9NUS1"/>
<dbReference type="Pfam" id="PF03575">
    <property type="entry name" value="Peptidase_S51"/>
    <property type="match status" value="1"/>
</dbReference>
<evidence type="ECO:0000313" key="6">
    <source>
        <dbReference type="Proteomes" id="UP000182347"/>
    </source>
</evidence>
<dbReference type="Proteomes" id="UP000182347">
    <property type="component" value="Unassembled WGS sequence"/>
</dbReference>
<evidence type="ECO:0000256" key="1">
    <source>
        <dbReference type="ARBA" id="ARBA00006534"/>
    </source>
</evidence>
<dbReference type="Gene3D" id="3.40.50.880">
    <property type="match status" value="1"/>
</dbReference>
<accession>A0A1G9NUS1</accession>
<dbReference type="SUPFAM" id="SSF52317">
    <property type="entry name" value="Class I glutamine amidotransferase-like"/>
    <property type="match status" value="1"/>
</dbReference>
<dbReference type="CDD" id="cd03129">
    <property type="entry name" value="GAT1_Peptidase_E_like"/>
    <property type="match status" value="1"/>
</dbReference>
<evidence type="ECO:0000313" key="5">
    <source>
        <dbReference type="EMBL" id="SDL89735.1"/>
    </source>
</evidence>
<gene>
    <name evidence="5" type="ORF">SAMN05216244_1148</name>
</gene>
<name>A0A1G9NUS1_9BACI</name>